<dbReference type="Pfam" id="PF00651">
    <property type="entry name" value="BTB"/>
    <property type="match status" value="1"/>
</dbReference>
<dbReference type="PANTHER" id="PTHR45774">
    <property type="entry name" value="BTB/POZ DOMAIN-CONTAINING"/>
    <property type="match status" value="1"/>
</dbReference>
<dbReference type="EMBL" id="JARKIK010000016">
    <property type="protein sequence ID" value="KAK8746806.1"/>
    <property type="molecule type" value="Genomic_DNA"/>
</dbReference>
<protein>
    <recommendedName>
        <fullName evidence="1">BTB domain-containing protein</fullName>
    </recommendedName>
</protein>
<feature type="domain" description="BTB" evidence="1">
    <location>
        <begin position="36"/>
        <end position="104"/>
    </location>
</feature>
<dbReference type="InterPro" id="IPR011705">
    <property type="entry name" value="BACK"/>
</dbReference>
<gene>
    <name evidence="2" type="ORF">OTU49_016824</name>
</gene>
<accession>A0AAW0Y422</accession>
<evidence type="ECO:0000313" key="3">
    <source>
        <dbReference type="Proteomes" id="UP001445076"/>
    </source>
</evidence>
<evidence type="ECO:0000259" key="1">
    <source>
        <dbReference type="PROSITE" id="PS50097"/>
    </source>
</evidence>
<dbReference type="SUPFAM" id="SSF54695">
    <property type="entry name" value="POZ domain"/>
    <property type="match status" value="1"/>
</dbReference>
<comment type="caution">
    <text evidence="2">The sequence shown here is derived from an EMBL/GenBank/DDBJ whole genome shotgun (WGS) entry which is preliminary data.</text>
</comment>
<dbReference type="SMART" id="SM00225">
    <property type="entry name" value="BTB"/>
    <property type="match status" value="1"/>
</dbReference>
<organism evidence="2 3">
    <name type="scientific">Cherax quadricarinatus</name>
    <name type="common">Australian red claw crayfish</name>
    <dbReference type="NCBI Taxonomy" id="27406"/>
    <lineage>
        <taxon>Eukaryota</taxon>
        <taxon>Metazoa</taxon>
        <taxon>Ecdysozoa</taxon>
        <taxon>Arthropoda</taxon>
        <taxon>Crustacea</taxon>
        <taxon>Multicrustacea</taxon>
        <taxon>Malacostraca</taxon>
        <taxon>Eumalacostraca</taxon>
        <taxon>Eucarida</taxon>
        <taxon>Decapoda</taxon>
        <taxon>Pleocyemata</taxon>
        <taxon>Astacidea</taxon>
        <taxon>Parastacoidea</taxon>
        <taxon>Parastacidae</taxon>
        <taxon>Cherax</taxon>
    </lineage>
</organism>
<proteinExistence type="predicted"/>
<dbReference type="Gene3D" id="3.30.710.10">
    <property type="entry name" value="Potassium Channel Kv1.1, Chain A"/>
    <property type="match status" value="1"/>
</dbReference>
<dbReference type="PANTHER" id="PTHR45774:SF3">
    <property type="entry name" value="BTB (POZ) DOMAIN-CONTAINING 2B-RELATED"/>
    <property type="match status" value="1"/>
</dbReference>
<dbReference type="InterPro" id="IPR011333">
    <property type="entry name" value="SKP1/BTB/POZ_sf"/>
</dbReference>
<sequence length="430" mass="48162">MSGQSGTSPTPLRPWQDSLRSAGQALEFLLASGINSDVTLVVGREGKQFKVHRLILSMRSPVFEDLLLLNPASKSCVLPLKDDSPWAFQWLLNHIYTDKHEIDSMELALQILSLADKYMVASAYDTSIRYLQTVVKRNNVLKIYNYLVHLFADNDSLRTLCKGVFRDNGNAVLLSPALMDLTPEAMSQLLKEPLRITSETVIFKALVKWGQAQLKLQGKPLKPSALRQEITHFLPLIRFFTMTSDEFVQNVLTTDVLTPEENVYVLKQIAKPQSDPGHHSPLGKSLQINTSRESRASLITKEQMRTVLCEGVNKTWLREPTYQFHLLPSDNIVLLAVKVQLEGGAEDVQLEIRKEDANSAVLASAEGRGANLSFKNPVHLRESVTYVFTLQVSDPVTALYGSKFSQKVYEIEGFQISLSPGVFIQAVVFF</sequence>
<dbReference type="Gene3D" id="1.25.40.420">
    <property type="match status" value="1"/>
</dbReference>
<reference evidence="2 3" key="1">
    <citation type="journal article" date="2024" name="BMC Genomics">
        <title>Genome assembly of redclaw crayfish (Cherax quadricarinatus) provides insights into its immune adaptation and hypoxia tolerance.</title>
        <authorList>
            <person name="Liu Z."/>
            <person name="Zheng J."/>
            <person name="Li H."/>
            <person name="Fang K."/>
            <person name="Wang S."/>
            <person name="He J."/>
            <person name="Zhou D."/>
            <person name="Weng S."/>
            <person name="Chi M."/>
            <person name="Gu Z."/>
            <person name="He J."/>
            <person name="Li F."/>
            <person name="Wang M."/>
        </authorList>
    </citation>
    <scope>NUCLEOTIDE SEQUENCE [LARGE SCALE GENOMIC DNA]</scope>
    <source>
        <strain evidence="2">ZL_2023a</strain>
    </source>
</reference>
<dbReference type="InterPro" id="IPR000210">
    <property type="entry name" value="BTB/POZ_dom"/>
</dbReference>
<dbReference type="CDD" id="cd18186">
    <property type="entry name" value="BTB_POZ_ZBTB_KLHL-like"/>
    <property type="match status" value="1"/>
</dbReference>
<dbReference type="Proteomes" id="UP001445076">
    <property type="component" value="Unassembled WGS sequence"/>
</dbReference>
<dbReference type="PROSITE" id="PS50097">
    <property type="entry name" value="BTB"/>
    <property type="match status" value="1"/>
</dbReference>
<dbReference type="SMART" id="SM00875">
    <property type="entry name" value="BACK"/>
    <property type="match status" value="1"/>
</dbReference>
<evidence type="ECO:0000313" key="2">
    <source>
        <dbReference type="EMBL" id="KAK8746806.1"/>
    </source>
</evidence>
<keyword evidence="3" id="KW-1185">Reference proteome</keyword>
<dbReference type="AlphaFoldDB" id="A0AAW0Y422"/>
<name>A0AAW0Y422_CHEQU</name>